<evidence type="ECO:0000313" key="1">
    <source>
        <dbReference type="EMBL" id="SOQ34650.1"/>
    </source>
</evidence>
<gene>
    <name evidence="1" type="ORF">SFRICE_018586</name>
</gene>
<protein>
    <submittedName>
        <fullName evidence="1">SFRICE_018586</fullName>
    </submittedName>
</protein>
<accession>A0A2H1V1C1</accession>
<dbReference type="EMBL" id="ODYU01000233">
    <property type="protein sequence ID" value="SOQ34650.1"/>
    <property type="molecule type" value="Genomic_DNA"/>
</dbReference>
<organism evidence="1">
    <name type="scientific">Spodoptera frugiperda</name>
    <name type="common">Fall armyworm</name>
    <dbReference type="NCBI Taxonomy" id="7108"/>
    <lineage>
        <taxon>Eukaryota</taxon>
        <taxon>Metazoa</taxon>
        <taxon>Ecdysozoa</taxon>
        <taxon>Arthropoda</taxon>
        <taxon>Hexapoda</taxon>
        <taxon>Insecta</taxon>
        <taxon>Pterygota</taxon>
        <taxon>Neoptera</taxon>
        <taxon>Endopterygota</taxon>
        <taxon>Lepidoptera</taxon>
        <taxon>Glossata</taxon>
        <taxon>Ditrysia</taxon>
        <taxon>Noctuoidea</taxon>
        <taxon>Noctuidae</taxon>
        <taxon>Amphipyrinae</taxon>
        <taxon>Spodoptera</taxon>
    </lineage>
</organism>
<sequence>MTHMKWKIIPFWKEDYGLPPAEEPRRSIHNPWNLQSCSKTSSSTRYSFIVAGGTTALDKKCNRERTEEYLGDVVASATTGFGSTRYYPQPMGPLKQ</sequence>
<proteinExistence type="predicted"/>
<reference evidence="1" key="1">
    <citation type="submission" date="2016-07" db="EMBL/GenBank/DDBJ databases">
        <authorList>
            <person name="Bretaudeau A."/>
        </authorList>
    </citation>
    <scope>NUCLEOTIDE SEQUENCE</scope>
    <source>
        <strain evidence="1">Rice</strain>
        <tissue evidence="1">Whole body</tissue>
    </source>
</reference>
<name>A0A2H1V1C1_SPOFR</name>
<dbReference type="AlphaFoldDB" id="A0A2H1V1C1"/>